<evidence type="ECO:0000256" key="6">
    <source>
        <dbReference type="ARBA" id="ARBA00022692"/>
    </source>
</evidence>
<feature type="transmembrane region" description="Helical" evidence="9">
    <location>
        <begin position="69"/>
        <end position="93"/>
    </location>
</feature>
<evidence type="ECO:0000256" key="9">
    <source>
        <dbReference type="RuleBase" id="RU361157"/>
    </source>
</evidence>
<feature type="transmembrane region" description="Helical" evidence="9">
    <location>
        <begin position="35"/>
        <end position="57"/>
    </location>
</feature>
<keyword evidence="8 9" id="KW-0472">Membrane</keyword>
<gene>
    <name evidence="11" type="ORF">ACCI51_00200</name>
</gene>
<accession>A0ABV4NI00</accession>
<feature type="transmembrane region" description="Helical" evidence="9">
    <location>
        <begin position="234"/>
        <end position="252"/>
    </location>
</feature>
<comment type="subcellular location">
    <subcellularLocation>
        <location evidence="1 9">Cell inner membrane</location>
        <topology evidence="1 9">Multi-pass membrane protein</topology>
    </subcellularLocation>
</comment>
<keyword evidence="12" id="KW-1185">Reference proteome</keyword>
<dbReference type="EMBL" id="JBGMEL010000001">
    <property type="protein sequence ID" value="MFA0788947.1"/>
    <property type="molecule type" value="Genomic_DNA"/>
</dbReference>
<reference evidence="11 12" key="1">
    <citation type="submission" date="2024-08" db="EMBL/GenBank/DDBJ databases">
        <authorList>
            <person name="Ishaq N."/>
        </authorList>
    </citation>
    <scope>NUCLEOTIDE SEQUENCE [LARGE SCALE GENOMIC DNA]</scope>
    <source>
        <strain evidence="11 12">JCM 30400</strain>
    </source>
</reference>
<feature type="transmembrane region" description="Helical" evidence="9">
    <location>
        <begin position="178"/>
        <end position="196"/>
    </location>
</feature>
<name>A0ABV4NI00_9GAMM</name>
<keyword evidence="7 9" id="KW-1133">Transmembrane helix</keyword>
<dbReference type="Proteomes" id="UP001569414">
    <property type="component" value="Unassembled WGS sequence"/>
</dbReference>
<keyword evidence="3 9" id="KW-0813">Transport</keyword>
<evidence type="ECO:0000256" key="8">
    <source>
        <dbReference type="ARBA" id="ARBA00023136"/>
    </source>
</evidence>
<dbReference type="PROSITE" id="PS51012">
    <property type="entry name" value="ABC_TM2"/>
    <property type="match status" value="1"/>
</dbReference>
<evidence type="ECO:0000256" key="4">
    <source>
        <dbReference type="ARBA" id="ARBA00022475"/>
    </source>
</evidence>
<feature type="transmembrane region" description="Helical" evidence="9">
    <location>
        <begin position="114"/>
        <end position="137"/>
    </location>
</feature>
<dbReference type="InterPro" id="IPR013525">
    <property type="entry name" value="ABC2_TM"/>
</dbReference>
<keyword evidence="5" id="KW-0997">Cell inner membrane</keyword>
<evidence type="ECO:0000313" key="12">
    <source>
        <dbReference type="Proteomes" id="UP001569414"/>
    </source>
</evidence>
<dbReference type="PRINTS" id="PR00164">
    <property type="entry name" value="ABC2TRNSPORT"/>
</dbReference>
<feature type="domain" description="ABC transmembrane type-2" evidence="10">
    <location>
        <begin position="34"/>
        <end position="255"/>
    </location>
</feature>
<evidence type="ECO:0000256" key="3">
    <source>
        <dbReference type="ARBA" id="ARBA00022448"/>
    </source>
</evidence>
<dbReference type="InterPro" id="IPR047817">
    <property type="entry name" value="ABC2_TM_bact-type"/>
</dbReference>
<evidence type="ECO:0000256" key="5">
    <source>
        <dbReference type="ARBA" id="ARBA00022519"/>
    </source>
</evidence>
<evidence type="ECO:0000259" key="10">
    <source>
        <dbReference type="PROSITE" id="PS51012"/>
    </source>
</evidence>
<comment type="similarity">
    <text evidence="2 9">Belongs to the ABC-2 integral membrane protein family.</text>
</comment>
<keyword evidence="4 9" id="KW-1003">Cell membrane</keyword>
<comment type="caution">
    <text evidence="11">The sequence shown here is derived from an EMBL/GenBank/DDBJ whole genome shotgun (WGS) entry which is preliminary data.</text>
</comment>
<evidence type="ECO:0000313" key="11">
    <source>
        <dbReference type="EMBL" id="MFA0788947.1"/>
    </source>
</evidence>
<keyword evidence="6 9" id="KW-0812">Transmembrane</keyword>
<dbReference type="Pfam" id="PF01061">
    <property type="entry name" value="ABC2_membrane"/>
    <property type="match status" value="1"/>
</dbReference>
<evidence type="ECO:0000256" key="2">
    <source>
        <dbReference type="ARBA" id="ARBA00007783"/>
    </source>
</evidence>
<feature type="transmembrane region" description="Helical" evidence="9">
    <location>
        <begin position="143"/>
        <end position="166"/>
    </location>
</feature>
<dbReference type="InterPro" id="IPR000412">
    <property type="entry name" value="ABC_2_transport"/>
</dbReference>
<organism evidence="11 12">
    <name type="scientific">Microbulbifer echini</name>
    <dbReference type="NCBI Taxonomy" id="1529067"/>
    <lineage>
        <taxon>Bacteria</taxon>
        <taxon>Pseudomonadati</taxon>
        <taxon>Pseudomonadota</taxon>
        <taxon>Gammaproteobacteria</taxon>
        <taxon>Cellvibrionales</taxon>
        <taxon>Microbulbiferaceae</taxon>
        <taxon>Microbulbifer</taxon>
    </lineage>
</organism>
<dbReference type="RefSeq" id="WP_371842179.1">
    <property type="nucleotide sequence ID" value="NZ_JBGMEL010000001.1"/>
</dbReference>
<evidence type="ECO:0000256" key="1">
    <source>
        <dbReference type="ARBA" id="ARBA00004429"/>
    </source>
</evidence>
<evidence type="ECO:0000256" key="7">
    <source>
        <dbReference type="ARBA" id="ARBA00022989"/>
    </source>
</evidence>
<dbReference type="PANTHER" id="PTHR30413">
    <property type="entry name" value="INNER MEMBRANE TRANSPORT PERMEASE"/>
    <property type="match status" value="1"/>
</dbReference>
<dbReference type="PANTHER" id="PTHR30413:SF8">
    <property type="entry name" value="TRANSPORT PERMEASE PROTEIN"/>
    <property type="match status" value="1"/>
</dbReference>
<proteinExistence type="inferred from homology"/>
<sequence length="263" mass="30240">MGSTTSRTVWQIQRDVIYALIIREMNTRFGKWRLGYAWALLEPALHIIVLAGIFSFIGREFYPGIPTPLFMLGGIAPFLFFGHCFSKGIAAVSSNRGLFNYRQLRPFDAVLSRVLLEFTIYILSMIALLALFAWFGIRVAFGNFLLLVEVNFFFFCFCLGLSLVLCVIGERLPELSKALLFVMRPLYFISGVFFSLEQIPTEYHAYLAWNPLVHVIELTREGLFANYDGKFANFRYFLFSSIAMLAIGLLVYRAHWRDLVRSQ</sequence>
<protein>
    <recommendedName>
        <fullName evidence="9">Transport permease protein</fullName>
    </recommendedName>
</protein>